<dbReference type="Proteomes" id="UP001596047">
    <property type="component" value="Unassembled WGS sequence"/>
</dbReference>
<feature type="transmembrane region" description="Helical" evidence="1">
    <location>
        <begin position="244"/>
        <end position="262"/>
    </location>
</feature>
<dbReference type="RefSeq" id="WP_379192792.1">
    <property type="nucleotide sequence ID" value="NZ_JBHSOW010000137.1"/>
</dbReference>
<feature type="transmembrane region" description="Helical" evidence="1">
    <location>
        <begin position="37"/>
        <end position="58"/>
    </location>
</feature>
<comment type="caution">
    <text evidence="3">The sequence shown here is derived from an EMBL/GenBank/DDBJ whole genome shotgun (WGS) entry which is preliminary data.</text>
</comment>
<sequence length="410" mass="46901">MSRKWLEHEGRSWTEKGIITSEQYKRILDLYPVQKRAAGLIPILGSILVGLGILSFIAANWQDIPQLVRLIMICVIMAGFYAAGDRFLKKDHEKLGAALMGLGLASFGAGIVLVGQMFHLQAYGVSSFIVWGCAGLTLTFLVHSRYLFLFTLLIFTGLQWYNATEFNTFSFISLAIMIIGLGYYWMKRPDALLGWCLALSFAVQSIMLVASHDWPFTWFFVPIWLLYALADWSRERKAVYPFQAVPLVAAFAFNLFIVMFWNKDDSYSFHDNISAQPLWYVLSLLVLLAVSLGGKFKYKRLSSSLDFILAIPFFYLSTGVDASYLLTLFLFSLYLLWRGYAEEWNVKINLGTLLFLCSTMAAYGKLAWDFMDKSVFFILGGIILLGLSWFLNRRKKQFLEEVEEDKHHDE</sequence>
<feature type="transmembrane region" description="Helical" evidence="1">
    <location>
        <begin position="64"/>
        <end position="83"/>
    </location>
</feature>
<feature type="transmembrane region" description="Helical" evidence="1">
    <location>
        <begin position="192"/>
        <end position="210"/>
    </location>
</feature>
<feature type="domain" description="DUF2157" evidence="2">
    <location>
        <begin position="12"/>
        <end position="147"/>
    </location>
</feature>
<gene>
    <name evidence="3" type="ORF">ACFPYJ_32930</name>
</gene>
<keyword evidence="1" id="KW-0812">Transmembrane</keyword>
<feature type="transmembrane region" description="Helical" evidence="1">
    <location>
        <begin position="301"/>
        <end position="318"/>
    </location>
</feature>
<keyword evidence="1" id="KW-0472">Membrane</keyword>
<feature type="transmembrane region" description="Helical" evidence="1">
    <location>
        <begin position="216"/>
        <end position="232"/>
    </location>
</feature>
<feature type="transmembrane region" description="Helical" evidence="1">
    <location>
        <begin position="120"/>
        <end position="141"/>
    </location>
</feature>
<feature type="transmembrane region" description="Helical" evidence="1">
    <location>
        <begin position="95"/>
        <end position="114"/>
    </location>
</feature>
<keyword evidence="1" id="KW-1133">Transmembrane helix</keyword>
<evidence type="ECO:0000313" key="3">
    <source>
        <dbReference type="EMBL" id="MFC5653833.1"/>
    </source>
</evidence>
<proteinExistence type="predicted"/>
<dbReference type="Pfam" id="PF09925">
    <property type="entry name" value="DUF2157"/>
    <property type="match status" value="1"/>
</dbReference>
<dbReference type="InterPro" id="IPR018677">
    <property type="entry name" value="DUF2157"/>
</dbReference>
<feature type="transmembrane region" description="Helical" evidence="1">
    <location>
        <begin position="374"/>
        <end position="391"/>
    </location>
</feature>
<feature type="transmembrane region" description="Helical" evidence="1">
    <location>
        <begin position="168"/>
        <end position="185"/>
    </location>
</feature>
<keyword evidence="4" id="KW-1185">Reference proteome</keyword>
<organism evidence="3 4">
    <name type="scientific">Paenibacillus solisilvae</name>
    <dbReference type="NCBI Taxonomy" id="2486751"/>
    <lineage>
        <taxon>Bacteria</taxon>
        <taxon>Bacillati</taxon>
        <taxon>Bacillota</taxon>
        <taxon>Bacilli</taxon>
        <taxon>Bacillales</taxon>
        <taxon>Paenibacillaceae</taxon>
        <taxon>Paenibacillus</taxon>
    </lineage>
</organism>
<evidence type="ECO:0000256" key="1">
    <source>
        <dbReference type="SAM" id="Phobius"/>
    </source>
</evidence>
<feature type="transmembrane region" description="Helical" evidence="1">
    <location>
        <begin position="277"/>
        <end position="294"/>
    </location>
</feature>
<evidence type="ECO:0000313" key="4">
    <source>
        <dbReference type="Proteomes" id="UP001596047"/>
    </source>
</evidence>
<evidence type="ECO:0000259" key="2">
    <source>
        <dbReference type="Pfam" id="PF09925"/>
    </source>
</evidence>
<accession>A0ABW0W6K7</accession>
<reference evidence="4" key="1">
    <citation type="journal article" date="2019" name="Int. J. Syst. Evol. Microbiol.">
        <title>The Global Catalogue of Microorganisms (GCM) 10K type strain sequencing project: providing services to taxonomists for standard genome sequencing and annotation.</title>
        <authorList>
            <consortium name="The Broad Institute Genomics Platform"/>
            <consortium name="The Broad Institute Genome Sequencing Center for Infectious Disease"/>
            <person name="Wu L."/>
            <person name="Ma J."/>
        </authorList>
    </citation>
    <scope>NUCLEOTIDE SEQUENCE [LARGE SCALE GENOMIC DNA]</scope>
    <source>
        <strain evidence="4">CGMCC 1.3240</strain>
    </source>
</reference>
<dbReference type="EMBL" id="JBHSOW010000137">
    <property type="protein sequence ID" value="MFC5653833.1"/>
    <property type="molecule type" value="Genomic_DNA"/>
</dbReference>
<name>A0ABW0W6K7_9BACL</name>
<protein>
    <submittedName>
        <fullName evidence="3">DUF2157 domain-containing protein</fullName>
    </submittedName>
</protein>